<dbReference type="Proteomes" id="UP000076858">
    <property type="component" value="Unassembled WGS sequence"/>
</dbReference>
<reference evidence="2 3" key="1">
    <citation type="submission" date="2016-03" db="EMBL/GenBank/DDBJ databases">
        <title>EvidentialGene: Evidence-directed Construction of Genes on Genomes.</title>
        <authorList>
            <person name="Gilbert D.G."/>
            <person name="Choi J.-H."/>
            <person name="Mockaitis K."/>
            <person name="Colbourne J."/>
            <person name="Pfrender M."/>
        </authorList>
    </citation>
    <scope>NUCLEOTIDE SEQUENCE [LARGE SCALE GENOMIC DNA]</scope>
    <source>
        <strain evidence="2 3">Xinb3</strain>
        <tissue evidence="2">Complete organism</tissue>
    </source>
</reference>
<feature type="coiled-coil region" evidence="1">
    <location>
        <begin position="9"/>
        <end position="71"/>
    </location>
</feature>
<keyword evidence="3" id="KW-1185">Reference proteome</keyword>
<keyword evidence="1" id="KW-0175">Coiled coil</keyword>
<evidence type="ECO:0000256" key="1">
    <source>
        <dbReference type="SAM" id="Coils"/>
    </source>
</evidence>
<dbReference type="EMBL" id="LRGB01000084">
    <property type="protein sequence ID" value="KZS21110.1"/>
    <property type="molecule type" value="Genomic_DNA"/>
</dbReference>
<dbReference type="OrthoDB" id="6105729at2759"/>
<evidence type="ECO:0000313" key="3">
    <source>
        <dbReference type="Proteomes" id="UP000076858"/>
    </source>
</evidence>
<dbReference type="AlphaFoldDB" id="A0A162S9C1"/>
<name>A0A162S9C1_9CRUS</name>
<comment type="caution">
    <text evidence="2">The sequence shown here is derived from an EMBL/GenBank/DDBJ whole genome shotgun (WGS) entry which is preliminary data.</text>
</comment>
<sequence>MTQSNSNNVVYLQTALRNLEERYKKLQNRVESLQMENERLVTSRTELVVEVERLQDQQIRLRERNLRLTQEFHSKQQECSLLAEKLTIFARGRVGNAYKTDSESFKSDLTEVKEDLEGSHDSLVTVELYGGSDTRPKTLDVTSRTYSEPNLSAIQRELDLVRKGLWSPALENAKGTVVEELSSKILLSLKKGQGELEEQCSRMMEFQRNSMEAVQGLSILSDENDETDPMEYVQQCTQTALTLKEKLQNENLKLRHLHQILRMNAVRQCGKT</sequence>
<evidence type="ECO:0000313" key="2">
    <source>
        <dbReference type="EMBL" id="KZS21110.1"/>
    </source>
</evidence>
<gene>
    <name evidence="2" type="ORF">APZ42_012257</name>
</gene>
<proteinExistence type="predicted"/>
<protein>
    <submittedName>
        <fullName evidence="2">Uncharacterized protein</fullName>
    </submittedName>
</protein>
<organism evidence="2 3">
    <name type="scientific">Daphnia magna</name>
    <dbReference type="NCBI Taxonomy" id="35525"/>
    <lineage>
        <taxon>Eukaryota</taxon>
        <taxon>Metazoa</taxon>
        <taxon>Ecdysozoa</taxon>
        <taxon>Arthropoda</taxon>
        <taxon>Crustacea</taxon>
        <taxon>Branchiopoda</taxon>
        <taxon>Diplostraca</taxon>
        <taxon>Cladocera</taxon>
        <taxon>Anomopoda</taxon>
        <taxon>Daphniidae</taxon>
        <taxon>Daphnia</taxon>
    </lineage>
</organism>
<accession>A0A162S9C1</accession>